<dbReference type="Gene3D" id="3.40.50.1820">
    <property type="entry name" value="alpha/beta hydrolase"/>
    <property type="match status" value="1"/>
</dbReference>
<feature type="transmembrane region" description="Helical" evidence="2">
    <location>
        <begin position="305"/>
        <end position="323"/>
    </location>
</feature>
<protein>
    <recommendedName>
        <fullName evidence="5">Alpha/beta hydrolase</fullName>
    </recommendedName>
</protein>
<comment type="caution">
    <text evidence="3">The sequence shown here is derived from an EMBL/GenBank/DDBJ whole genome shotgun (WGS) entry which is preliminary data.</text>
</comment>
<dbReference type="Pfam" id="PF05990">
    <property type="entry name" value="DUF900"/>
    <property type="match status" value="1"/>
</dbReference>
<reference evidence="3 4" key="1">
    <citation type="submission" date="2018-02" db="EMBL/GenBank/DDBJ databases">
        <title>Comparative genomes isolates from brazilian mangrove.</title>
        <authorList>
            <person name="Araujo J.E."/>
            <person name="Taketani R.G."/>
            <person name="Silva M.C.P."/>
            <person name="Loureco M.V."/>
            <person name="Andreote F.D."/>
        </authorList>
    </citation>
    <scope>NUCLEOTIDE SEQUENCE [LARGE SCALE GENOMIC DNA]</scope>
    <source>
        <strain evidence="3 4">NAP PRIS-MGV</strain>
    </source>
</reference>
<gene>
    <name evidence="3" type="ORF">C5Y98_15580</name>
</gene>
<dbReference type="InterPro" id="IPR010297">
    <property type="entry name" value="DUF900_hydrolase"/>
</dbReference>
<evidence type="ECO:0000313" key="4">
    <source>
        <dbReference type="Proteomes" id="UP000239388"/>
    </source>
</evidence>
<accession>A0A2S8FPD1</accession>
<proteinExistence type="predicted"/>
<keyword evidence="2" id="KW-1133">Transmembrane helix</keyword>
<dbReference type="SUPFAM" id="SSF53474">
    <property type="entry name" value="alpha/beta-Hydrolases"/>
    <property type="match status" value="1"/>
</dbReference>
<feature type="transmembrane region" description="Helical" evidence="2">
    <location>
        <begin position="281"/>
        <end position="299"/>
    </location>
</feature>
<dbReference type="PANTHER" id="PTHR36513">
    <property type="entry name" value="ABC TRANSMEMBRANE TYPE-1 DOMAIN-CONTAINING PROTEIN"/>
    <property type="match status" value="1"/>
</dbReference>
<keyword evidence="2" id="KW-0472">Membrane</keyword>
<sequence>MTGERFCPKSESCWAGHDYSFLGHKSPNGKPLAQFTAGHLTVAVPRKSIFRSLLFPSTIHPHFCQLAYGCFGYDERTRVMRRGIQPSFAHKSTTLLGLGLLTASLALALVGGCSSGDRKPAPDDETPATVAQANDPAVANPVQQPATAPLAQPVPQGQLPPPENANPPFQPRVFAPESIDNSAPRQRLAAPRASQFQQPQAMPLEAQPVQPQIAPRMMQPEAVQALPEMARAESMAANSAVAQPQVEAASRDPFDVVEVFYGTDRAPMVWPNGVLPHKYHALLPAVTCALLGLAVALALTRFKQYLIAGLTVLASISGAVVVGQEGWVQYQKFDRFLSNDSIVYGKEQGEMQLGLCRVSIPKSHQTGSLESPSVIHWEFEEKPEDHVMLMEVKSKEEQQFFDMLRQRVAESPHGDLLIFIHGYNVTFEDAARRTAQIAHDLEFQGAPVFFSWPSQGELLGYVTDRSNSFWTASHLKDFLLKVHQQSGAQSIHLIAHSMGNRAFGAAIESLAADLDQSQKVFNEVILAAPDVDARVFTEEIAPKLTGMAQHVTLYASQNDLALKASRAVNGYPRAGDVGANILILHGIDTIDVTKIDTSLLGHAYYGDNKSVISDIYALMQNARSPRERKWLLDITSPGGMYWYFDPQYNVITRSPSGVPLR</sequence>
<evidence type="ECO:0000313" key="3">
    <source>
        <dbReference type="EMBL" id="PQO34031.1"/>
    </source>
</evidence>
<keyword evidence="2" id="KW-0812">Transmembrane</keyword>
<name>A0A2S8FPD1_9BACT</name>
<evidence type="ECO:0000256" key="1">
    <source>
        <dbReference type="SAM" id="MobiDB-lite"/>
    </source>
</evidence>
<feature type="region of interest" description="Disordered" evidence="1">
    <location>
        <begin position="148"/>
        <end position="203"/>
    </location>
</feature>
<organism evidence="3 4">
    <name type="scientific">Blastopirellula marina</name>
    <dbReference type="NCBI Taxonomy" id="124"/>
    <lineage>
        <taxon>Bacteria</taxon>
        <taxon>Pseudomonadati</taxon>
        <taxon>Planctomycetota</taxon>
        <taxon>Planctomycetia</taxon>
        <taxon>Pirellulales</taxon>
        <taxon>Pirellulaceae</taxon>
        <taxon>Blastopirellula</taxon>
    </lineage>
</organism>
<dbReference type="Proteomes" id="UP000239388">
    <property type="component" value="Unassembled WGS sequence"/>
</dbReference>
<evidence type="ECO:0000256" key="2">
    <source>
        <dbReference type="SAM" id="Phobius"/>
    </source>
</evidence>
<dbReference type="InterPro" id="IPR029058">
    <property type="entry name" value="AB_hydrolase_fold"/>
</dbReference>
<dbReference type="AlphaFoldDB" id="A0A2S8FPD1"/>
<evidence type="ECO:0008006" key="5">
    <source>
        <dbReference type="Google" id="ProtNLM"/>
    </source>
</evidence>
<feature type="compositionally biased region" description="Pro residues" evidence="1">
    <location>
        <begin position="158"/>
        <end position="170"/>
    </location>
</feature>
<dbReference type="EMBL" id="PUIB01000017">
    <property type="protein sequence ID" value="PQO34031.1"/>
    <property type="molecule type" value="Genomic_DNA"/>
</dbReference>
<dbReference type="PANTHER" id="PTHR36513:SF1">
    <property type="entry name" value="TRANSMEMBRANE PROTEIN"/>
    <property type="match status" value="1"/>
</dbReference>